<organism evidence="1 2">
    <name type="scientific">Variovorax terrae</name>
    <dbReference type="NCBI Taxonomy" id="2923278"/>
    <lineage>
        <taxon>Bacteria</taxon>
        <taxon>Pseudomonadati</taxon>
        <taxon>Pseudomonadota</taxon>
        <taxon>Betaproteobacteria</taxon>
        <taxon>Burkholderiales</taxon>
        <taxon>Comamonadaceae</taxon>
        <taxon>Variovorax</taxon>
    </lineage>
</organism>
<dbReference type="RefSeq" id="WP_243303848.1">
    <property type="nucleotide sequence ID" value="NZ_JALGBI010000001.1"/>
</dbReference>
<keyword evidence="2" id="KW-1185">Reference proteome</keyword>
<evidence type="ECO:0000313" key="1">
    <source>
        <dbReference type="EMBL" id="MCJ0761993.1"/>
    </source>
</evidence>
<reference evidence="1" key="1">
    <citation type="submission" date="2022-03" db="EMBL/GenBank/DDBJ databases">
        <authorList>
            <person name="Woo C.Y."/>
        </authorList>
    </citation>
    <scope>NUCLEOTIDE SEQUENCE</scope>
    <source>
        <strain evidence="1">CYS-02</strain>
    </source>
</reference>
<comment type="caution">
    <text evidence="1">The sequence shown here is derived from an EMBL/GenBank/DDBJ whole genome shotgun (WGS) entry which is preliminary data.</text>
</comment>
<sequence length="699" mass="68859">MKKIPRLQALGLALAGAAVLTLAGCGGGGSGGLANTPVSPPVAPPAATTLSGTAAIGAPIAGSVVAIDVNGKVSPPAATTASGLGAFVVDVSGMTAPFFLTITGTAGGRQVVLNSIATAVGQTVNITPLTDLIVAAAAGQPAGGSLASLCAPVNNATPAGCLSALAAAATPSRLNAAAASIAQMISPFNTTGTDPLRGAFKADGTGMDGILDRILVSPALNGGDMATITLIATNTQLGQVTLPSTAGGSATAVATAPSASDVAKANAAATVLPEARACLAALSALYPATGFTAPTAAQVGPFIDASFSLGAGADKAAFVSELTDTQQGAQPGFTLEAAGLSPYDMSPLTPTETAALGSSTNAVAIVKARTSTAVTLNGSNLPTSAWIQLHASADAGLQNWKIVKGAAYAGCPGGWKLAGSGHLDMHMNARITRSVDGSGKAGFSRQWAFHIQKSDVQAASADTVVVRGPGLSAYSGDPSAPVGASQRLVLNLPSGLNTTMQIGSGNTFYGPAAEALQSCQDLAGTSAAAGTPCIDETLAAPGKLYSWELRSGGKDGTVLVAFPFQTNAVPLSKAFAQANAASLFATFTSVTPGSLAALSSAISGTAVGAPIDGVITYRYTQQATYGSHMDNCRLSLFDGSSTNILTAEQNAVGRETACTFSTAGLNEGSLAKPAGTVQNGFVSLTTIVLGNQASSGRPY</sequence>
<dbReference type="AlphaFoldDB" id="A0A9X1VWV2"/>
<accession>A0A9X1VWV2</accession>
<protein>
    <recommendedName>
        <fullName evidence="3">Lipoprotein</fullName>
    </recommendedName>
</protein>
<dbReference type="PROSITE" id="PS51257">
    <property type="entry name" value="PROKAR_LIPOPROTEIN"/>
    <property type="match status" value="1"/>
</dbReference>
<evidence type="ECO:0000313" key="2">
    <source>
        <dbReference type="Proteomes" id="UP001139447"/>
    </source>
</evidence>
<gene>
    <name evidence="1" type="ORF">MMF98_02100</name>
</gene>
<proteinExistence type="predicted"/>
<name>A0A9X1VWV2_9BURK</name>
<dbReference type="EMBL" id="JALGBI010000001">
    <property type="protein sequence ID" value="MCJ0761993.1"/>
    <property type="molecule type" value="Genomic_DNA"/>
</dbReference>
<evidence type="ECO:0008006" key="3">
    <source>
        <dbReference type="Google" id="ProtNLM"/>
    </source>
</evidence>
<dbReference type="Proteomes" id="UP001139447">
    <property type="component" value="Unassembled WGS sequence"/>
</dbReference>